<feature type="domain" description="Solute-binding protein family 5" evidence="6">
    <location>
        <begin position="69"/>
        <end position="299"/>
    </location>
</feature>
<keyword evidence="2" id="KW-0813">Transport</keyword>
<dbReference type="GO" id="GO:0015833">
    <property type="term" value="P:peptide transport"/>
    <property type="evidence" value="ECO:0007669"/>
    <property type="project" value="TreeGrafter"/>
</dbReference>
<evidence type="ECO:0000313" key="7">
    <source>
        <dbReference type="EMBL" id="MYC94626.1"/>
    </source>
</evidence>
<comment type="caution">
    <text evidence="7">The sequence shown here is derived from an EMBL/GenBank/DDBJ whole genome shotgun (WGS) entry which is preliminary data.</text>
</comment>
<reference evidence="7" key="1">
    <citation type="submission" date="2019-09" db="EMBL/GenBank/DDBJ databases">
        <title>Characterisation of the sponge microbiome using genome-centric metagenomics.</title>
        <authorList>
            <person name="Engelberts J.P."/>
            <person name="Robbins S.J."/>
            <person name="De Goeij J.M."/>
            <person name="Aranda M."/>
            <person name="Bell S.C."/>
            <person name="Webster N.S."/>
        </authorList>
    </citation>
    <scope>NUCLEOTIDE SEQUENCE</scope>
    <source>
        <strain evidence="7">SB0661_bin_32</strain>
    </source>
</reference>
<dbReference type="Pfam" id="PF00496">
    <property type="entry name" value="SBP_bac_5"/>
    <property type="match status" value="1"/>
</dbReference>
<evidence type="ECO:0000256" key="4">
    <source>
        <dbReference type="SAM" id="MobiDB-lite"/>
    </source>
</evidence>
<evidence type="ECO:0000256" key="5">
    <source>
        <dbReference type="SAM" id="Phobius"/>
    </source>
</evidence>
<dbReference type="InterPro" id="IPR039424">
    <property type="entry name" value="SBP_5"/>
</dbReference>
<evidence type="ECO:0000259" key="6">
    <source>
        <dbReference type="Pfam" id="PF00496"/>
    </source>
</evidence>
<dbReference type="GO" id="GO:1904680">
    <property type="term" value="F:peptide transmembrane transporter activity"/>
    <property type="evidence" value="ECO:0007669"/>
    <property type="project" value="TreeGrafter"/>
</dbReference>
<gene>
    <name evidence="7" type="ORF">F4X14_06615</name>
</gene>
<feature type="transmembrane region" description="Helical" evidence="5">
    <location>
        <begin position="932"/>
        <end position="951"/>
    </location>
</feature>
<dbReference type="Gene3D" id="3.10.105.10">
    <property type="entry name" value="Dipeptide-binding Protein, Domain 3"/>
    <property type="match status" value="1"/>
</dbReference>
<feature type="transmembrane region" description="Helical" evidence="5">
    <location>
        <begin position="37"/>
        <end position="58"/>
    </location>
</feature>
<feature type="region of interest" description="Disordered" evidence="4">
    <location>
        <begin position="835"/>
        <end position="931"/>
    </location>
</feature>
<organism evidence="7">
    <name type="scientific">Caldilineaceae bacterium SB0661_bin_32</name>
    <dbReference type="NCBI Taxonomy" id="2605255"/>
    <lineage>
        <taxon>Bacteria</taxon>
        <taxon>Bacillati</taxon>
        <taxon>Chloroflexota</taxon>
        <taxon>Caldilineae</taxon>
        <taxon>Caldilineales</taxon>
        <taxon>Caldilineaceae</taxon>
    </lineage>
</organism>
<accession>A0A6B1D4W5</accession>
<keyword evidence="5" id="KW-0812">Transmembrane</keyword>
<sequence length="955" mass="107144">MSPRGRWQAATRWPQAPDVGKRICNMKTTWSTKIPAWLLKVVPISLAIIIGLSASVLAQYSPPHEEPGPAVERLYFKAFNVDRAPLDLEAGEMDLYYFNLKIAAARELRDKEGIQLYEAPASTISLILNPAPAPEGRLNPFSIKEVRQAMQRLIDREFVTREIYQGQASPMYTNVASTDFDYLTVFDVIQQADLDYDPEYARQLIADAMTEAGAELVDDVWHFNEQPVRLKFIMRVEDERRDVGDLIRSALQDAGFAVAANRQTFAPAIQTVYATDPAQFEWHLYTEGWGRGAPNRYDFGGINSFYAPWLGNMPGWKEVGFWHYENEELDELGERLFKGEFADQAERDDMYREMTRIGLDESVRIWIATVMNAFPVQAGVEGITQDLAAGPRGLWSLRSAYKAGSDELTVGHLWVWTERTTWNPVGGFGDVYSSDIWRHLQDPAVWNDPFTGIPAPFRIGYEVETAGPDGTLDVPADAIMWNAQRGRWTNVGEEVTATSKVVYDYSKYFQAPWHHGQPISMADVLYSIYQGFDLSYNPDKAKIETVIATTARPFLDTIKGYRVLDENRIEAYVDFWHFEQNYIASYGIPAGLSTPWEMLFAMDELVFGQRRAAYSDTAAARYNVPWISLVLDRDARLVRKAMLDLRRLETIPADVFTLPTADGEMVLASSEEGVERYTAVLEWFDEKGHMVISNGPFMLERYDPPAQFAELVAFRDESYPFTASDLYRGLPDLIEYTEIEAPPVELGADYEVTLTLDGPGNLSLRYLLIDTATGEIIQQGDADTLDPNWFAIRMTAETTDQLELGIYELVLVAYSDELARMAERRIELEADIAIIEEEPAAEETESSETESSETEEASSSDSDEESSEAAAEEEENESETEAEADEAKSDTESDSETASESDTETESESAEAESAEAASEEAEFEPAGGLPVTPVVGAVVIIIILGGILLARRRR</sequence>
<evidence type="ECO:0000256" key="2">
    <source>
        <dbReference type="ARBA" id="ARBA00022448"/>
    </source>
</evidence>
<feature type="compositionally biased region" description="Acidic residues" evidence="4">
    <location>
        <begin position="892"/>
        <end position="924"/>
    </location>
</feature>
<dbReference type="PANTHER" id="PTHR30290">
    <property type="entry name" value="PERIPLASMIC BINDING COMPONENT OF ABC TRANSPORTER"/>
    <property type="match status" value="1"/>
</dbReference>
<name>A0A6B1D4W5_9CHLR</name>
<feature type="compositionally biased region" description="Acidic residues" evidence="4">
    <location>
        <begin position="835"/>
        <end position="884"/>
    </location>
</feature>
<keyword evidence="3" id="KW-0732">Signal</keyword>
<comment type="similarity">
    <text evidence="1">Belongs to the bacterial solute-binding protein 5 family.</text>
</comment>
<dbReference type="InterPro" id="IPR000914">
    <property type="entry name" value="SBP_5_dom"/>
</dbReference>
<keyword evidence="5" id="KW-1133">Transmembrane helix</keyword>
<evidence type="ECO:0000256" key="1">
    <source>
        <dbReference type="ARBA" id="ARBA00005695"/>
    </source>
</evidence>
<dbReference type="Gene3D" id="3.40.190.10">
    <property type="entry name" value="Periplasmic binding protein-like II"/>
    <property type="match status" value="1"/>
</dbReference>
<dbReference type="PANTHER" id="PTHR30290:SF9">
    <property type="entry name" value="OLIGOPEPTIDE-BINDING PROTEIN APPA"/>
    <property type="match status" value="1"/>
</dbReference>
<dbReference type="EMBL" id="VXMH01000029">
    <property type="protein sequence ID" value="MYC94626.1"/>
    <property type="molecule type" value="Genomic_DNA"/>
</dbReference>
<dbReference type="AlphaFoldDB" id="A0A6B1D4W5"/>
<keyword evidence="5" id="KW-0472">Membrane</keyword>
<evidence type="ECO:0000256" key="3">
    <source>
        <dbReference type="ARBA" id="ARBA00022729"/>
    </source>
</evidence>
<proteinExistence type="inferred from homology"/>
<dbReference type="SUPFAM" id="SSF53850">
    <property type="entry name" value="Periplasmic binding protein-like II"/>
    <property type="match status" value="1"/>
</dbReference>
<protein>
    <recommendedName>
        <fullName evidence="6">Solute-binding protein family 5 domain-containing protein</fullName>
    </recommendedName>
</protein>